<keyword evidence="12" id="KW-0809">Transit peptide</keyword>
<evidence type="ECO:0000256" key="25">
    <source>
        <dbReference type="ARBA" id="ARBA00049551"/>
    </source>
</evidence>
<evidence type="ECO:0000256" key="14">
    <source>
        <dbReference type="ARBA" id="ARBA00022982"/>
    </source>
</evidence>
<evidence type="ECO:0000256" key="7">
    <source>
        <dbReference type="ARBA" id="ARBA00022485"/>
    </source>
</evidence>
<gene>
    <name evidence="30" type="primary">Ndufs1</name>
    <name evidence="30" type="ORF">CINMEX_R07865</name>
</gene>
<dbReference type="Pfam" id="PF10588">
    <property type="entry name" value="NADH-G_4Fe-4S_3"/>
    <property type="match status" value="1"/>
</dbReference>
<evidence type="ECO:0000256" key="24">
    <source>
        <dbReference type="ARBA" id="ARBA00045300"/>
    </source>
</evidence>
<evidence type="ECO:0000256" key="18">
    <source>
        <dbReference type="ARBA" id="ARBA00023014"/>
    </source>
</evidence>
<keyword evidence="19" id="KW-0520">NAD</keyword>
<evidence type="ECO:0000256" key="21">
    <source>
        <dbReference type="ARBA" id="ARBA00023128"/>
    </source>
</evidence>
<evidence type="ECO:0000256" key="10">
    <source>
        <dbReference type="ARBA" id="ARBA00022723"/>
    </source>
</evidence>
<evidence type="ECO:0000256" key="6">
    <source>
        <dbReference type="ARBA" id="ARBA00022448"/>
    </source>
</evidence>
<keyword evidence="31" id="KW-1185">Reference proteome</keyword>
<dbReference type="GO" id="GO:0046872">
    <property type="term" value="F:metal ion binding"/>
    <property type="evidence" value="ECO:0007669"/>
    <property type="project" value="UniProtKB-KW"/>
</dbReference>
<evidence type="ECO:0000313" key="30">
    <source>
        <dbReference type="EMBL" id="NXR23508.1"/>
    </source>
</evidence>
<evidence type="ECO:0000256" key="13">
    <source>
        <dbReference type="ARBA" id="ARBA00022967"/>
    </source>
</evidence>
<dbReference type="PROSITE" id="PS00642">
    <property type="entry name" value="COMPLEX1_75K_2"/>
    <property type="match status" value="1"/>
</dbReference>
<evidence type="ECO:0000256" key="20">
    <source>
        <dbReference type="ARBA" id="ARBA00023075"/>
    </source>
</evidence>
<comment type="cofactor">
    <cofactor evidence="1">
        <name>[4Fe-4S] cluster</name>
        <dbReference type="ChEBI" id="CHEBI:49883"/>
    </cofactor>
</comment>
<evidence type="ECO:0000256" key="4">
    <source>
        <dbReference type="ARBA" id="ARBA00012944"/>
    </source>
</evidence>
<dbReference type="FunFam" id="3.10.20.740:FF:000001">
    <property type="entry name" value="NADH-quinone oxidoreductase subunit G"/>
    <property type="match status" value="1"/>
</dbReference>
<feature type="non-terminal residue" evidence="30">
    <location>
        <position position="1"/>
    </location>
</feature>
<keyword evidence="6" id="KW-0813">Transport</keyword>
<evidence type="ECO:0000256" key="5">
    <source>
        <dbReference type="ARBA" id="ARBA00013888"/>
    </source>
</evidence>
<dbReference type="InterPro" id="IPR000283">
    <property type="entry name" value="NADH_UbQ_OxRdtase_75kDa_su_CS"/>
</dbReference>
<feature type="non-terminal residue" evidence="30">
    <location>
        <position position="728"/>
    </location>
</feature>
<proteinExistence type="inferred from homology"/>
<keyword evidence="9" id="KW-0001">2Fe-2S</keyword>
<dbReference type="FunFam" id="3.30.200.210:FF:000002">
    <property type="entry name" value="NADH-ubiquinone oxidoreductase 75 kDa subunit"/>
    <property type="match status" value="1"/>
</dbReference>
<comment type="catalytic activity">
    <reaction evidence="25">
        <text>a ubiquinone + NADH + 5 H(+)(in) = a ubiquinol + NAD(+) + 4 H(+)(out)</text>
        <dbReference type="Rhea" id="RHEA:29091"/>
        <dbReference type="Rhea" id="RHEA-COMP:9565"/>
        <dbReference type="Rhea" id="RHEA-COMP:9566"/>
        <dbReference type="ChEBI" id="CHEBI:15378"/>
        <dbReference type="ChEBI" id="CHEBI:16389"/>
        <dbReference type="ChEBI" id="CHEBI:17976"/>
        <dbReference type="ChEBI" id="CHEBI:57540"/>
        <dbReference type="ChEBI" id="CHEBI:57945"/>
        <dbReference type="EC" id="7.1.1.2"/>
    </reaction>
</comment>
<dbReference type="Pfam" id="PF22117">
    <property type="entry name" value="Fer4_Nqo3"/>
    <property type="match status" value="1"/>
</dbReference>
<sequence>MLRLLAVPRTLAGVTQSSRVCGRTTATAASNQIEVFVDGHPVLVNPGTTVLQACEKAGVQIPRFCYHDRLSVAGNCRMCLVEIEKAPKPVAACAMPVMKGWNILTNSEKSRKAREGVMEFLLANHPLDCPICDQGGECDLQDQSMMFGSDRSRFRESKRAVEDKNIGPLVKTIMTRCIQCTRCIRFASEVAGVDDLGTTGRGNDMQVGTYVEKMFMSELSGNIIDICPVGALTSKPYAFTARPWETRKVESIDVLDAVGSNIVVSTRTGEVMRILPRLHEDINEEWISDKTRFAYDGLKRQRLTQPMIKNEKGVFVYASWEDVLARVAGVLQAVEGKAIAAVVGGLVDAEALIALKDLLNRVNCDTLCTEEIFPTAGAGTDLRSNYLLNTKIAGVEEADVLLLVGTNPRFEAPLFNARIRKSWLHNDLQVALVGSPVNLTYRYEHLGESPQILQDIASGKHPFSKVLDHAKKPMVVVGSAALQRNDGAAIHAAVSTIAQNARARSGAGADWKVMNILHRVASQVAALDLGFKPGVEAIRKNPPKVLYLLGADSGCITRKDLPKDCFIIYQGHHGDVGAPMADIILPGAAYTEKAATYVNTEGRAQQTRVAVTPPGMAREDWKIIRAVSELAGLTLPYENLDEIRKRLEEVSPNLVRYDDVEEANYFIQANELAKLVKQQLLADPLVPPQLTIKDFYMTDSISRASQTMAKCVKAVVEGAHAVEEPSIC</sequence>
<evidence type="ECO:0000256" key="3">
    <source>
        <dbReference type="ARBA" id="ARBA00005404"/>
    </source>
</evidence>
<dbReference type="CDD" id="cd00207">
    <property type="entry name" value="fer2"/>
    <property type="match status" value="1"/>
</dbReference>
<dbReference type="InterPro" id="IPR050123">
    <property type="entry name" value="Prok_molybdopt-oxidoreductase"/>
</dbReference>
<dbReference type="GO" id="GO:0045271">
    <property type="term" value="C:respiratory chain complex I"/>
    <property type="evidence" value="ECO:0007669"/>
    <property type="project" value="UniProtKB-ARBA"/>
</dbReference>
<evidence type="ECO:0000256" key="2">
    <source>
        <dbReference type="ARBA" id="ARBA00004443"/>
    </source>
</evidence>
<feature type="domain" description="4Fe-4S His(Cys)3-ligated-type" evidence="29">
    <location>
        <begin position="109"/>
        <end position="148"/>
    </location>
</feature>
<evidence type="ECO:0000256" key="15">
    <source>
        <dbReference type="ARBA" id="ARBA00022990"/>
    </source>
</evidence>
<feature type="domain" description="2Fe-2S ferredoxin-type" evidence="27">
    <location>
        <begin position="31"/>
        <end position="109"/>
    </location>
</feature>
<evidence type="ECO:0000259" key="29">
    <source>
        <dbReference type="PROSITE" id="PS51839"/>
    </source>
</evidence>
<dbReference type="FunFam" id="3.40.50.740:FF:000002">
    <property type="entry name" value="NADH-ubiquinone oxidoreductase 75 kDa subunit, mitochondrial"/>
    <property type="match status" value="1"/>
</dbReference>
<dbReference type="EC" id="7.1.1.2" evidence="4"/>
<dbReference type="SMART" id="SM00929">
    <property type="entry name" value="NADH-G_4Fe-4S_3"/>
    <property type="match status" value="1"/>
</dbReference>
<dbReference type="Pfam" id="PF22151">
    <property type="entry name" value="Fer4_NDSU1"/>
    <property type="match status" value="1"/>
</dbReference>
<dbReference type="Pfam" id="PF13510">
    <property type="entry name" value="Fer2_4"/>
    <property type="match status" value="1"/>
</dbReference>
<evidence type="ECO:0000256" key="22">
    <source>
        <dbReference type="ARBA" id="ARBA00023136"/>
    </source>
</evidence>
<dbReference type="OrthoDB" id="10249365at2759"/>
<dbReference type="CDD" id="cd02773">
    <property type="entry name" value="MopB_Res-Cmplx1_Nad11"/>
    <property type="match status" value="1"/>
</dbReference>
<keyword evidence="14" id="KW-0249">Electron transport</keyword>
<keyword evidence="20" id="KW-0830">Ubiquinone</keyword>
<dbReference type="PROSITE" id="PS00641">
    <property type="entry name" value="COMPLEX1_75K_1"/>
    <property type="match status" value="1"/>
</dbReference>
<dbReference type="PROSITE" id="PS51839">
    <property type="entry name" value="4FE4S_HC3"/>
    <property type="match status" value="1"/>
</dbReference>
<keyword evidence="16" id="KW-0560">Oxidoreductase</keyword>
<dbReference type="InterPro" id="IPR054351">
    <property type="entry name" value="NADH_UbQ_OxRdtase_ferredoxin"/>
</dbReference>
<evidence type="ECO:0000256" key="11">
    <source>
        <dbReference type="ARBA" id="ARBA00022792"/>
    </source>
</evidence>
<keyword evidence="18" id="KW-0411">Iron-sulfur</keyword>
<dbReference type="PROSITE" id="PS00643">
    <property type="entry name" value="COMPLEX1_75K_3"/>
    <property type="match status" value="1"/>
</dbReference>
<dbReference type="Gene3D" id="3.10.20.740">
    <property type="match status" value="1"/>
</dbReference>
<organism evidence="30 31">
    <name type="scientific">Cinclus mexicanus</name>
    <name type="common">American dipper</name>
    <dbReference type="NCBI Taxonomy" id="161649"/>
    <lineage>
        <taxon>Eukaryota</taxon>
        <taxon>Metazoa</taxon>
        <taxon>Chordata</taxon>
        <taxon>Craniata</taxon>
        <taxon>Vertebrata</taxon>
        <taxon>Euteleostomi</taxon>
        <taxon>Archelosauria</taxon>
        <taxon>Archosauria</taxon>
        <taxon>Dinosauria</taxon>
        <taxon>Saurischia</taxon>
        <taxon>Theropoda</taxon>
        <taxon>Coelurosauria</taxon>
        <taxon>Aves</taxon>
        <taxon>Neognathae</taxon>
        <taxon>Neoaves</taxon>
        <taxon>Telluraves</taxon>
        <taxon>Australaves</taxon>
        <taxon>Passeriformes</taxon>
        <taxon>Cinclidae</taxon>
        <taxon>Cinclus</taxon>
    </lineage>
</organism>
<keyword evidence="17" id="KW-0408">Iron</keyword>
<dbReference type="GO" id="GO:0042773">
    <property type="term" value="P:ATP synthesis coupled electron transport"/>
    <property type="evidence" value="ECO:0007669"/>
    <property type="project" value="InterPro"/>
</dbReference>
<keyword evidence="11" id="KW-0999">Mitochondrion inner membrane</keyword>
<dbReference type="SUPFAM" id="SSF54862">
    <property type="entry name" value="4Fe-4S ferredoxins"/>
    <property type="match status" value="1"/>
</dbReference>
<feature type="domain" description="4Fe-4S Mo/W bis-MGD-type" evidence="28">
    <location>
        <begin position="246"/>
        <end position="302"/>
    </location>
</feature>
<evidence type="ECO:0000256" key="26">
    <source>
        <dbReference type="RuleBase" id="RU004523"/>
    </source>
</evidence>
<dbReference type="SUPFAM" id="SSF54292">
    <property type="entry name" value="2Fe-2S ferredoxin-like"/>
    <property type="match status" value="1"/>
</dbReference>
<dbReference type="AlphaFoldDB" id="A0A7L2JIV3"/>
<accession>A0A7L2JIV3</accession>
<keyword evidence="7" id="KW-0004">4Fe-4S</keyword>
<evidence type="ECO:0000256" key="1">
    <source>
        <dbReference type="ARBA" id="ARBA00001966"/>
    </source>
</evidence>
<comment type="caution">
    <text evidence="30">The sequence shown here is derived from an EMBL/GenBank/DDBJ whole genome shotgun (WGS) entry which is preliminary data.</text>
</comment>
<keyword evidence="13" id="KW-1278">Translocase</keyword>
<evidence type="ECO:0000256" key="17">
    <source>
        <dbReference type="ARBA" id="ARBA00023004"/>
    </source>
</evidence>
<dbReference type="PROSITE" id="PS51669">
    <property type="entry name" value="4FE4S_MOW_BIS_MGD"/>
    <property type="match status" value="1"/>
</dbReference>
<evidence type="ECO:0000259" key="28">
    <source>
        <dbReference type="PROSITE" id="PS51669"/>
    </source>
</evidence>
<comment type="cofactor">
    <cofactor evidence="23">
        <name>[2Fe-2S] cluster</name>
        <dbReference type="ChEBI" id="CHEBI:190135"/>
    </cofactor>
</comment>
<keyword evidence="8" id="KW-0679">Respiratory chain</keyword>
<comment type="function">
    <text evidence="24">Core subunit of the mitochondrial membrane respiratory chain NADH dehydrogenase (Complex I) which catalyzes electron transfer from NADH through the respiratory chain, using ubiquinone as an electron acceptor. Essential for catalysing the entry and efficient transfer of electrons within complex I. Plays a key role in the assembly and stability of complex I and participates in the association of complex I with ubiquinol-cytochrome reductase complex (Complex III) to form supercomplexes.</text>
</comment>
<comment type="subcellular location">
    <subcellularLocation>
        <location evidence="2">Mitochondrion inner membrane</location>
        <topology evidence="2">Peripheral membrane protein</topology>
        <orientation evidence="2">Matrix side</orientation>
    </subcellularLocation>
</comment>
<dbReference type="PROSITE" id="PS51085">
    <property type="entry name" value="2FE2S_FER_2"/>
    <property type="match status" value="1"/>
</dbReference>
<evidence type="ECO:0000256" key="16">
    <source>
        <dbReference type="ARBA" id="ARBA00023002"/>
    </source>
</evidence>
<dbReference type="PANTHER" id="PTHR43105:SF13">
    <property type="entry name" value="NADH-UBIQUINONE OXIDOREDUCTASE 75 KDA SUBUNIT, MITOCHONDRIAL"/>
    <property type="match status" value="1"/>
</dbReference>
<evidence type="ECO:0000259" key="27">
    <source>
        <dbReference type="PROSITE" id="PS51085"/>
    </source>
</evidence>
<evidence type="ECO:0000256" key="12">
    <source>
        <dbReference type="ARBA" id="ARBA00022946"/>
    </source>
</evidence>
<dbReference type="PANTHER" id="PTHR43105">
    <property type="entry name" value="RESPIRATORY NITRATE REDUCTASE"/>
    <property type="match status" value="1"/>
</dbReference>
<dbReference type="Proteomes" id="UP000590623">
    <property type="component" value="Unassembled WGS sequence"/>
</dbReference>
<evidence type="ECO:0000256" key="23">
    <source>
        <dbReference type="ARBA" id="ARBA00034078"/>
    </source>
</evidence>
<dbReference type="InterPro" id="IPR006656">
    <property type="entry name" value="Mopterin_OxRdtase"/>
</dbReference>
<dbReference type="InterPro" id="IPR015405">
    <property type="entry name" value="NDUFS1-like_C"/>
</dbReference>
<dbReference type="GO" id="GO:0016651">
    <property type="term" value="F:oxidoreductase activity, acting on NAD(P)H"/>
    <property type="evidence" value="ECO:0007669"/>
    <property type="project" value="InterPro"/>
</dbReference>
<evidence type="ECO:0000256" key="19">
    <source>
        <dbReference type="ARBA" id="ARBA00023027"/>
    </source>
</evidence>
<dbReference type="Gene3D" id="3.40.50.740">
    <property type="match status" value="1"/>
</dbReference>
<dbReference type="GO" id="GO:0051537">
    <property type="term" value="F:2 iron, 2 sulfur cluster binding"/>
    <property type="evidence" value="ECO:0007669"/>
    <property type="project" value="UniProtKB-KW"/>
</dbReference>
<dbReference type="GO" id="GO:0008137">
    <property type="term" value="F:NADH dehydrogenase (ubiquinone) activity"/>
    <property type="evidence" value="ECO:0007669"/>
    <property type="project" value="UniProtKB-EC"/>
</dbReference>
<dbReference type="GO" id="GO:0051539">
    <property type="term" value="F:4 iron, 4 sulfur cluster binding"/>
    <property type="evidence" value="ECO:0007669"/>
    <property type="project" value="UniProtKB-KW"/>
</dbReference>
<dbReference type="Gene3D" id="3.30.200.210">
    <property type="match status" value="1"/>
</dbReference>
<dbReference type="GO" id="GO:0005743">
    <property type="term" value="C:mitochondrial inner membrane"/>
    <property type="evidence" value="ECO:0007669"/>
    <property type="project" value="UniProtKB-SubCell"/>
</dbReference>
<dbReference type="Gene3D" id="3.30.70.20">
    <property type="match status" value="1"/>
</dbReference>
<dbReference type="NCBIfam" id="TIGR01973">
    <property type="entry name" value="NuoG"/>
    <property type="match status" value="1"/>
</dbReference>
<keyword evidence="15" id="KW-0007">Acetylation</keyword>
<dbReference type="InterPro" id="IPR036010">
    <property type="entry name" value="2Fe-2S_ferredoxin-like_sf"/>
</dbReference>
<dbReference type="InterPro" id="IPR019574">
    <property type="entry name" value="NADH_UbQ_OxRdtase_Gsu_4Fe4S-bd"/>
</dbReference>
<dbReference type="InterPro" id="IPR006963">
    <property type="entry name" value="Mopterin_OxRdtase_4Fe-4S_dom"/>
</dbReference>
<keyword evidence="10" id="KW-0479">Metal-binding</keyword>
<dbReference type="Pfam" id="PF09326">
    <property type="entry name" value="NADH_dhqG_C"/>
    <property type="match status" value="1"/>
</dbReference>
<protein>
    <recommendedName>
        <fullName evidence="5">NADH-ubiquinone oxidoreductase 75 kDa subunit, mitochondrial</fullName>
        <ecNumber evidence="4">7.1.1.2</ecNumber>
    </recommendedName>
</protein>
<dbReference type="InterPro" id="IPR010228">
    <property type="entry name" value="NADH_UbQ_OxRdtase_Gsu"/>
</dbReference>
<dbReference type="FunFam" id="3.30.70.20:FF:000002">
    <property type="entry name" value="NADH-ubiquinone oxidoreductase 75 kDa subunit"/>
    <property type="match status" value="1"/>
</dbReference>
<keyword evidence="21" id="KW-0496">Mitochondrion</keyword>
<keyword evidence="22" id="KW-0472">Membrane</keyword>
<dbReference type="Pfam" id="PF00384">
    <property type="entry name" value="Molybdopterin"/>
    <property type="match status" value="1"/>
</dbReference>
<dbReference type="SUPFAM" id="SSF53706">
    <property type="entry name" value="Formate dehydrogenase/DMSO reductase, domains 1-3"/>
    <property type="match status" value="1"/>
</dbReference>
<comment type="similarity">
    <text evidence="3 26">Belongs to the complex I 75 kDa subunit family.</text>
</comment>
<name>A0A7L2JIV3_CINMU</name>
<evidence type="ECO:0000256" key="9">
    <source>
        <dbReference type="ARBA" id="ARBA00022714"/>
    </source>
</evidence>
<dbReference type="EMBL" id="VWYM01015146">
    <property type="protein sequence ID" value="NXR23508.1"/>
    <property type="molecule type" value="Genomic_DNA"/>
</dbReference>
<dbReference type="InterPro" id="IPR001041">
    <property type="entry name" value="2Fe-2S_ferredoxin-type"/>
</dbReference>
<reference evidence="30 31" key="1">
    <citation type="submission" date="2019-09" db="EMBL/GenBank/DDBJ databases">
        <title>Bird 10,000 Genomes (B10K) Project - Family phase.</title>
        <authorList>
            <person name="Zhang G."/>
        </authorList>
    </citation>
    <scope>NUCLEOTIDE SEQUENCE [LARGE SCALE GENOMIC DNA]</scope>
    <source>
        <strain evidence="30">B10K-DU-001-77</strain>
        <tissue evidence="30">Muscle</tissue>
    </source>
</reference>
<evidence type="ECO:0000256" key="8">
    <source>
        <dbReference type="ARBA" id="ARBA00022660"/>
    </source>
</evidence>
<evidence type="ECO:0000313" key="31">
    <source>
        <dbReference type="Proteomes" id="UP000590623"/>
    </source>
</evidence>